<accession>A0ABQ8Q676</accession>
<evidence type="ECO:0000256" key="1">
    <source>
        <dbReference type="SAM" id="SignalP"/>
    </source>
</evidence>
<proteinExistence type="predicted"/>
<evidence type="ECO:0000313" key="2">
    <source>
        <dbReference type="EMBL" id="KAJ3994017.1"/>
    </source>
</evidence>
<dbReference type="EMBL" id="MU790728">
    <property type="protein sequence ID" value="KAJ3994017.1"/>
    <property type="molecule type" value="Genomic_DNA"/>
</dbReference>
<organism evidence="2 3">
    <name type="scientific">Lentinula boryana</name>
    <dbReference type="NCBI Taxonomy" id="40481"/>
    <lineage>
        <taxon>Eukaryota</taxon>
        <taxon>Fungi</taxon>
        <taxon>Dikarya</taxon>
        <taxon>Basidiomycota</taxon>
        <taxon>Agaricomycotina</taxon>
        <taxon>Agaricomycetes</taxon>
        <taxon>Agaricomycetidae</taxon>
        <taxon>Agaricales</taxon>
        <taxon>Marasmiineae</taxon>
        <taxon>Omphalotaceae</taxon>
        <taxon>Lentinula</taxon>
    </lineage>
</organism>
<keyword evidence="3" id="KW-1185">Reference proteome</keyword>
<keyword evidence="1" id="KW-0732">Signal</keyword>
<feature type="chain" id="PRO_5046577210" evidence="1">
    <location>
        <begin position="23"/>
        <end position="110"/>
    </location>
</feature>
<name>A0ABQ8Q676_9AGAR</name>
<feature type="signal peptide" evidence="1">
    <location>
        <begin position="1"/>
        <end position="22"/>
    </location>
</feature>
<comment type="caution">
    <text evidence="2">The sequence shown here is derived from an EMBL/GenBank/DDBJ whole genome shotgun (WGS) entry which is preliminary data.</text>
</comment>
<sequence>MIFRDIFLQLVLGACLCIQVAANTPYDRSEIVTPRRTPSEDRNPELQVSPLKRIKRTDSEWFGYLEESFYSLHSHSKTYPYFRYLGLITIGKTVGLHVLDTVTQFSQRRI</sequence>
<dbReference type="Proteomes" id="UP001163828">
    <property type="component" value="Unassembled WGS sequence"/>
</dbReference>
<reference evidence="2" key="1">
    <citation type="submission" date="2022-08" db="EMBL/GenBank/DDBJ databases">
        <authorList>
            <consortium name="DOE Joint Genome Institute"/>
            <person name="Min B."/>
            <person name="Riley R."/>
            <person name="Sierra-Patev S."/>
            <person name="Naranjo-Ortiz M."/>
            <person name="Looney B."/>
            <person name="Konkel Z."/>
            <person name="Slot J.C."/>
            <person name="Sakamoto Y."/>
            <person name="Steenwyk J.L."/>
            <person name="Rokas A."/>
            <person name="Carro J."/>
            <person name="Camarero S."/>
            <person name="Ferreira P."/>
            <person name="Molpeceres G."/>
            <person name="Ruiz-Duenas F.J."/>
            <person name="Serrano A."/>
            <person name="Henrissat B."/>
            <person name="Drula E."/>
            <person name="Hughes K.W."/>
            <person name="Mata J.L."/>
            <person name="Ishikawa N.K."/>
            <person name="Vargas-Isla R."/>
            <person name="Ushijima S."/>
            <person name="Smith C.A."/>
            <person name="Ahrendt S."/>
            <person name="Andreopoulos W."/>
            <person name="He G."/>
            <person name="Labutti K."/>
            <person name="Lipzen A."/>
            <person name="Ng V."/>
            <person name="Sandor L."/>
            <person name="Barry K."/>
            <person name="Martinez A.T."/>
            <person name="Xiao Y."/>
            <person name="Gibbons J.G."/>
            <person name="Terashima K."/>
            <person name="Hibbett D.S."/>
            <person name="Grigoriev I.V."/>
        </authorList>
    </citation>
    <scope>NUCLEOTIDE SEQUENCE</scope>
    <source>
        <strain evidence="2">TFB10827</strain>
    </source>
</reference>
<evidence type="ECO:0000313" key="3">
    <source>
        <dbReference type="Proteomes" id="UP001163828"/>
    </source>
</evidence>
<protein>
    <submittedName>
        <fullName evidence="2">Uncharacterized protein</fullName>
    </submittedName>
</protein>
<gene>
    <name evidence="2" type="ORF">F5050DRAFT_583109</name>
</gene>